<protein>
    <submittedName>
        <fullName evidence="5">Transcription regulator, AraC family protein</fullName>
    </submittedName>
</protein>
<dbReference type="PROSITE" id="PS00041">
    <property type="entry name" value="HTH_ARAC_FAMILY_1"/>
    <property type="match status" value="1"/>
</dbReference>
<dbReference type="InterPro" id="IPR002818">
    <property type="entry name" value="DJ-1/PfpI"/>
</dbReference>
<keyword evidence="3" id="KW-0804">Transcription</keyword>
<evidence type="ECO:0000259" key="4">
    <source>
        <dbReference type="PROSITE" id="PS01124"/>
    </source>
</evidence>
<organism evidence="5 6">
    <name type="scientific">Terrabacter tumescens</name>
    <dbReference type="NCBI Taxonomy" id="60443"/>
    <lineage>
        <taxon>Bacteria</taxon>
        <taxon>Bacillati</taxon>
        <taxon>Actinomycetota</taxon>
        <taxon>Actinomycetes</taxon>
        <taxon>Micrococcales</taxon>
        <taxon>Intrasporangiaceae</taxon>
        <taxon>Terrabacter</taxon>
    </lineage>
</organism>
<dbReference type="InterPro" id="IPR018060">
    <property type="entry name" value="HTH_AraC"/>
</dbReference>
<evidence type="ECO:0000256" key="3">
    <source>
        <dbReference type="ARBA" id="ARBA00023163"/>
    </source>
</evidence>
<dbReference type="Gene3D" id="3.40.50.880">
    <property type="match status" value="1"/>
</dbReference>
<evidence type="ECO:0000256" key="1">
    <source>
        <dbReference type="ARBA" id="ARBA00023015"/>
    </source>
</evidence>
<feature type="domain" description="HTH araC/xylS-type" evidence="4">
    <location>
        <begin position="214"/>
        <end position="312"/>
    </location>
</feature>
<keyword evidence="2" id="KW-0238">DNA-binding</keyword>
<keyword evidence="1" id="KW-0805">Transcription regulation</keyword>
<reference evidence="6" key="1">
    <citation type="journal article" date="2019" name="Int. J. Syst. Evol. Microbiol.">
        <title>The Global Catalogue of Microorganisms (GCM) 10K type strain sequencing project: providing services to taxonomists for standard genome sequencing and annotation.</title>
        <authorList>
            <consortium name="The Broad Institute Genomics Platform"/>
            <consortium name="The Broad Institute Genome Sequencing Center for Infectious Disease"/>
            <person name="Wu L."/>
            <person name="Ma J."/>
        </authorList>
    </citation>
    <scope>NUCLEOTIDE SEQUENCE [LARGE SCALE GENOMIC DNA]</scope>
    <source>
        <strain evidence="6">JCM 1365</strain>
    </source>
</reference>
<dbReference type="Gene3D" id="1.10.10.60">
    <property type="entry name" value="Homeodomain-like"/>
    <property type="match status" value="1"/>
</dbReference>
<proteinExistence type="predicted"/>
<dbReference type="RefSeq" id="WP_030202484.1">
    <property type="nucleotide sequence ID" value="NZ_BMNZ01000008.1"/>
</dbReference>
<dbReference type="EMBL" id="BMNZ01000008">
    <property type="protein sequence ID" value="GGN06570.1"/>
    <property type="molecule type" value="Genomic_DNA"/>
</dbReference>
<dbReference type="PANTHER" id="PTHR43130:SF3">
    <property type="entry name" value="HTH-TYPE TRANSCRIPTIONAL REGULATOR RV1931C"/>
    <property type="match status" value="1"/>
</dbReference>
<dbReference type="InterPro" id="IPR052158">
    <property type="entry name" value="INH-QAR"/>
</dbReference>
<dbReference type="InterPro" id="IPR009057">
    <property type="entry name" value="Homeodomain-like_sf"/>
</dbReference>
<dbReference type="SUPFAM" id="SSF46689">
    <property type="entry name" value="Homeodomain-like"/>
    <property type="match status" value="2"/>
</dbReference>
<dbReference type="PANTHER" id="PTHR43130">
    <property type="entry name" value="ARAC-FAMILY TRANSCRIPTIONAL REGULATOR"/>
    <property type="match status" value="1"/>
</dbReference>
<keyword evidence="6" id="KW-1185">Reference proteome</keyword>
<dbReference type="SUPFAM" id="SSF52317">
    <property type="entry name" value="Class I glutamine amidotransferase-like"/>
    <property type="match status" value="1"/>
</dbReference>
<dbReference type="Proteomes" id="UP000623461">
    <property type="component" value="Unassembled WGS sequence"/>
</dbReference>
<evidence type="ECO:0000313" key="5">
    <source>
        <dbReference type="EMBL" id="GGN06570.1"/>
    </source>
</evidence>
<comment type="caution">
    <text evidence="5">The sequence shown here is derived from an EMBL/GenBank/DDBJ whole genome shotgun (WGS) entry which is preliminary data.</text>
</comment>
<name>A0ABQ2IEG8_9MICO</name>
<dbReference type="Pfam" id="PF01965">
    <property type="entry name" value="DJ-1_PfpI"/>
    <property type="match status" value="1"/>
</dbReference>
<dbReference type="InterPro" id="IPR018062">
    <property type="entry name" value="HTH_AraC-typ_CS"/>
</dbReference>
<evidence type="ECO:0000256" key="2">
    <source>
        <dbReference type="ARBA" id="ARBA00023125"/>
    </source>
</evidence>
<dbReference type="PROSITE" id="PS01124">
    <property type="entry name" value="HTH_ARAC_FAMILY_2"/>
    <property type="match status" value="1"/>
</dbReference>
<dbReference type="CDD" id="cd03137">
    <property type="entry name" value="GATase1_AraC_1"/>
    <property type="match status" value="1"/>
</dbReference>
<dbReference type="InterPro" id="IPR029062">
    <property type="entry name" value="Class_I_gatase-like"/>
</dbReference>
<evidence type="ECO:0000313" key="6">
    <source>
        <dbReference type="Proteomes" id="UP000623461"/>
    </source>
</evidence>
<accession>A0ABQ2IEG8</accession>
<dbReference type="SMART" id="SM00342">
    <property type="entry name" value="HTH_ARAC"/>
    <property type="match status" value="1"/>
</dbReference>
<gene>
    <name evidence="5" type="ORF">GCM10009721_37810</name>
</gene>
<sequence>MLRTIAVIAQEPVATFELGVLCEVFGIDRTDDGVPAFDFRVCSARPGEPLRTTTGLSVIAPHPLEAARGADLVAIPGGAVDGPYDPEVLDLLRDTAARGGRVLSVCSGAFQLAAAGLLDGRECTTHWRYAARLAEEHPRACVDLDVLYVEDGPVLTSAGTAAGIDACLHLVRTELGSEVATRIARRMVVPPHRSGGQRQFVETPVPTEPCEGLQDVMEWVAERLDEEHSIPSLARRAAMSERTFARRFTAEVGTTPHKWLTSQRVLRARHLLESTDLDIERIARESGFATAAVLRHHFQRQIGIPPVAYRRAFARQPATA</sequence>
<dbReference type="Pfam" id="PF12833">
    <property type="entry name" value="HTH_18"/>
    <property type="match status" value="1"/>
</dbReference>